<reference evidence="2 3" key="1">
    <citation type="journal article" date="2019" name="Plant Biotechnol. J.">
        <title>The red bayberry genome and genetic basis of sex determination.</title>
        <authorList>
            <person name="Jia H.M."/>
            <person name="Jia H.J."/>
            <person name="Cai Q.L."/>
            <person name="Wang Y."/>
            <person name="Zhao H.B."/>
            <person name="Yang W.F."/>
            <person name="Wang G.Y."/>
            <person name="Li Y.H."/>
            <person name="Zhan D.L."/>
            <person name="Shen Y.T."/>
            <person name="Niu Q.F."/>
            <person name="Chang L."/>
            <person name="Qiu J."/>
            <person name="Zhao L."/>
            <person name="Xie H.B."/>
            <person name="Fu W.Y."/>
            <person name="Jin J."/>
            <person name="Li X.W."/>
            <person name="Jiao Y."/>
            <person name="Zhou C.C."/>
            <person name="Tu T."/>
            <person name="Chai C.Y."/>
            <person name="Gao J.L."/>
            <person name="Fan L.J."/>
            <person name="van de Weg E."/>
            <person name="Wang J.Y."/>
            <person name="Gao Z.S."/>
        </authorList>
    </citation>
    <scope>NUCLEOTIDE SEQUENCE [LARGE SCALE GENOMIC DNA]</scope>
    <source>
        <tissue evidence="2">Leaves</tissue>
    </source>
</reference>
<keyword evidence="3" id="KW-1185">Reference proteome</keyword>
<keyword evidence="1" id="KW-0812">Transmembrane</keyword>
<organism evidence="2 3">
    <name type="scientific">Morella rubra</name>
    <name type="common">Chinese bayberry</name>
    <dbReference type="NCBI Taxonomy" id="262757"/>
    <lineage>
        <taxon>Eukaryota</taxon>
        <taxon>Viridiplantae</taxon>
        <taxon>Streptophyta</taxon>
        <taxon>Embryophyta</taxon>
        <taxon>Tracheophyta</taxon>
        <taxon>Spermatophyta</taxon>
        <taxon>Magnoliopsida</taxon>
        <taxon>eudicotyledons</taxon>
        <taxon>Gunneridae</taxon>
        <taxon>Pentapetalae</taxon>
        <taxon>rosids</taxon>
        <taxon>fabids</taxon>
        <taxon>Fagales</taxon>
        <taxon>Myricaceae</taxon>
        <taxon>Morella</taxon>
    </lineage>
</organism>
<evidence type="ECO:0000256" key="1">
    <source>
        <dbReference type="SAM" id="Phobius"/>
    </source>
</evidence>
<sequence length="68" mass="7609">MAHVVAMVVDGVGMFVRTLWGLQERRFSTIFEAVRSAAVSMTMALILCFLSIDRHQRGSMGLAFDFRA</sequence>
<protein>
    <submittedName>
        <fullName evidence="2">Uncharacterized protein</fullName>
    </submittedName>
</protein>
<dbReference type="Proteomes" id="UP000516437">
    <property type="component" value="Chromosome 5"/>
</dbReference>
<feature type="transmembrane region" description="Helical" evidence="1">
    <location>
        <begin position="33"/>
        <end position="52"/>
    </location>
</feature>
<dbReference type="OrthoDB" id="961452at2759"/>
<comment type="caution">
    <text evidence="2">The sequence shown here is derived from an EMBL/GenBank/DDBJ whole genome shotgun (WGS) entry which is preliminary data.</text>
</comment>
<accession>A0A6A1VTN1</accession>
<dbReference type="EMBL" id="RXIC02000023">
    <property type="protein sequence ID" value="KAB1214908.1"/>
    <property type="molecule type" value="Genomic_DNA"/>
</dbReference>
<keyword evidence="1" id="KW-0472">Membrane</keyword>
<keyword evidence="1" id="KW-1133">Transmembrane helix</keyword>
<name>A0A6A1VTN1_9ROSI</name>
<dbReference type="AlphaFoldDB" id="A0A6A1VTN1"/>
<gene>
    <name evidence="2" type="ORF">CJ030_MR5G024524</name>
</gene>
<proteinExistence type="predicted"/>
<evidence type="ECO:0000313" key="3">
    <source>
        <dbReference type="Proteomes" id="UP000516437"/>
    </source>
</evidence>
<evidence type="ECO:0000313" key="2">
    <source>
        <dbReference type="EMBL" id="KAB1214908.1"/>
    </source>
</evidence>